<keyword evidence="3 5" id="KW-0378">Hydrolase</keyword>
<evidence type="ECO:0000256" key="2">
    <source>
        <dbReference type="ARBA" id="ARBA00022670"/>
    </source>
</evidence>
<accession>A0A5M6DSJ3</accession>
<dbReference type="Gene3D" id="3.30.750.44">
    <property type="match status" value="1"/>
</dbReference>
<dbReference type="InterPro" id="IPR001478">
    <property type="entry name" value="PDZ"/>
</dbReference>
<sequence length="583" mass="65402">MKRIITPLKPYLLSLTLLSVLVVSSGFADRYFEIARHLDTFASLYRQLNNHYVDEVNPAILMQEGIGAMLSSLDPYTEYIPESELEDFKMNYVSKQYAGIGASVFNNKAGKVIISEPYEGFSAQKADLRAGDEILSINGVSVIGKTSNGTTDLLKGQKGTSLTVVVKRDGESKPLEKTLVREIITFKNVPYYGLINDSTGYIKLDKFLENAAQEVRDAMVTLKSKHRIKGLVLDLRGNGGGIVQESVNIVNLFVEKGLPIVTQKGRVTDRDVTYKAVFHPVDAKIPLVVLVDKGSASASEIVSGAIQDLDRGTIIGQRTFGKGLVQQTISLPYNSLLKVTVAKYYTPSGRCIQAMDYSHRNTDGSVTQISDSLKHEFKTRHGRLVYDGSGIFPDVTTPEIRYSNITNTLISKMLHFDFATQYRNTHPVLAAAREYKMTDAEYEQFLKFLADQDYSYTTRSEKYLQELKAQALKEKNFENIKKEFDALESRLQGNKKDDLSRYKEEIKEVLEAEIVSRYYFQSGKVENSFRNDADMKEALRVLNNKKLYVNILKGDGTYKIIGKPKSLAFVKSTLAAETENIDN</sequence>
<dbReference type="PANTHER" id="PTHR32060:SF30">
    <property type="entry name" value="CARBOXY-TERMINAL PROCESSING PROTEASE CTPA"/>
    <property type="match status" value="1"/>
</dbReference>
<dbReference type="Proteomes" id="UP000323426">
    <property type="component" value="Unassembled WGS sequence"/>
</dbReference>
<evidence type="ECO:0000313" key="8">
    <source>
        <dbReference type="Proteomes" id="UP000323426"/>
    </source>
</evidence>
<dbReference type="SMART" id="SM00228">
    <property type="entry name" value="PDZ"/>
    <property type="match status" value="1"/>
</dbReference>
<dbReference type="CDD" id="cd06782">
    <property type="entry name" value="cpPDZ_CPP-like"/>
    <property type="match status" value="1"/>
</dbReference>
<dbReference type="GO" id="GO:0004175">
    <property type="term" value="F:endopeptidase activity"/>
    <property type="evidence" value="ECO:0007669"/>
    <property type="project" value="TreeGrafter"/>
</dbReference>
<dbReference type="InterPro" id="IPR005151">
    <property type="entry name" value="Tail-specific_protease"/>
</dbReference>
<evidence type="ECO:0000256" key="1">
    <source>
        <dbReference type="ARBA" id="ARBA00009179"/>
    </source>
</evidence>
<dbReference type="NCBIfam" id="TIGR00225">
    <property type="entry name" value="prc"/>
    <property type="match status" value="1"/>
</dbReference>
<dbReference type="Gene3D" id="3.90.226.10">
    <property type="entry name" value="2-enoyl-CoA Hydratase, Chain A, domain 1"/>
    <property type="match status" value="1"/>
</dbReference>
<dbReference type="GO" id="GO:0007165">
    <property type="term" value="P:signal transduction"/>
    <property type="evidence" value="ECO:0007669"/>
    <property type="project" value="TreeGrafter"/>
</dbReference>
<comment type="similarity">
    <text evidence="1 5">Belongs to the peptidase S41A family.</text>
</comment>
<evidence type="ECO:0000313" key="7">
    <source>
        <dbReference type="EMBL" id="KAA5549090.1"/>
    </source>
</evidence>
<dbReference type="AlphaFoldDB" id="A0A5M6DSJ3"/>
<dbReference type="GO" id="GO:0008236">
    <property type="term" value="F:serine-type peptidase activity"/>
    <property type="evidence" value="ECO:0007669"/>
    <property type="project" value="UniProtKB-KW"/>
</dbReference>
<evidence type="ECO:0000256" key="3">
    <source>
        <dbReference type="ARBA" id="ARBA00022801"/>
    </source>
</evidence>
<dbReference type="GO" id="GO:0006508">
    <property type="term" value="P:proteolysis"/>
    <property type="evidence" value="ECO:0007669"/>
    <property type="project" value="UniProtKB-KW"/>
</dbReference>
<dbReference type="CDD" id="cd07560">
    <property type="entry name" value="Peptidase_S41_CPP"/>
    <property type="match status" value="1"/>
</dbReference>
<gene>
    <name evidence="7" type="ORF">F0145_00370</name>
</gene>
<comment type="caution">
    <text evidence="7">The sequence shown here is derived from an EMBL/GenBank/DDBJ whole genome shotgun (WGS) entry which is preliminary data.</text>
</comment>
<keyword evidence="2 5" id="KW-0645">Protease</keyword>
<dbReference type="RefSeq" id="WP_150086085.1">
    <property type="nucleotide sequence ID" value="NZ_VWSF01000001.1"/>
</dbReference>
<dbReference type="Gene3D" id="2.30.42.10">
    <property type="match status" value="1"/>
</dbReference>
<dbReference type="SUPFAM" id="SSF52096">
    <property type="entry name" value="ClpP/crotonase"/>
    <property type="match status" value="1"/>
</dbReference>
<feature type="domain" description="PDZ" evidence="6">
    <location>
        <begin position="87"/>
        <end position="169"/>
    </location>
</feature>
<dbReference type="Pfam" id="PF03572">
    <property type="entry name" value="Peptidase_S41"/>
    <property type="match status" value="1"/>
</dbReference>
<dbReference type="PROSITE" id="PS50106">
    <property type="entry name" value="PDZ"/>
    <property type="match status" value="1"/>
</dbReference>
<evidence type="ECO:0000256" key="5">
    <source>
        <dbReference type="RuleBase" id="RU004404"/>
    </source>
</evidence>
<dbReference type="SMART" id="SM00245">
    <property type="entry name" value="TSPc"/>
    <property type="match status" value="1"/>
</dbReference>
<dbReference type="GO" id="GO:0030288">
    <property type="term" value="C:outer membrane-bounded periplasmic space"/>
    <property type="evidence" value="ECO:0007669"/>
    <property type="project" value="TreeGrafter"/>
</dbReference>
<reference evidence="7 8" key="1">
    <citation type="submission" date="2019-09" db="EMBL/GenBank/DDBJ databases">
        <title>Genome sequence and assembly of Adhaeribacter sp.</title>
        <authorList>
            <person name="Chhetri G."/>
        </authorList>
    </citation>
    <scope>NUCLEOTIDE SEQUENCE [LARGE SCALE GENOMIC DNA]</scope>
    <source>
        <strain evidence="7 8">DK36</strain>
    </source>
</reference>
<organism evidence="7 8">
    <name type="scientific">Adhaeribacter rhizoryzae</name>
    <dbReference type="NCBI Taxonomy" id="2607907"/>
    <lineage>
        <taxon>Bacteria</taxon>
        <taxon>Pseudomonadati</taxon>
        <taxon>Bacteroidota</taxon>
        <taxon>Cytophagia</taxon>
        <taxon>Cytophagales</taxon>
        <taxon>Hymenobacteraceae</taxon>
        <taxon>Adhaeribacter</taxon>
    </lineage>
</organism>
<dbReference type="InterPro" id="IPR036034">
    <property type="entry name" value="PDZ_sf"/>
</dbReference>
<name>A0A5M6DSJ3_9BACT</name>
<dbReference type="SUPFAM" id="SSF50156">
    <property type="entry name" value="PDZ domain-like"/>
    <property type="match status" value="1"/>
</dbReference>
<keyword evidence="4 5" id="KW-0720">Serine protease</keyword>
<evidence type="ECO:0000259" key="6">
    <source>
        <dbReference type="PROSITE" id="PS50106"/>
    </source>
</evidence>
<dbReference type="Pfam" id="PF17820">
    <property type="entry name" value="PDZ_6"/>
    <property type="match status" value="1"/>
</dbReference>
<dbReference type="InterPro" id="IPR029045">
    <property type="entry name" value="ClpP/crotonase-like_dom_sf"/>
</dbReference>
<dbReference type="InterPro" id="IPR041489">
    <property type="entry name" value="PDZ_6"/>
</dbReference>
<keyword evidence="8" id="KW-1185">Reference proteome</keyword>
<evidence type="ECO:0000256" key="4">
    <source>
        <dbReference type="ARBA" id="ARBA00022825"/>
    </source>
</evidence>
<dbReference type="InterPro" id="IPR004447">
    <property type="entry name" value="Peptidase_S41A"/>
</dbReference>
<proteinExistence type="inferred from homology"/>
<protein>
    <submittedName>
        <fullName evidence="7">S41 family peptidase</fullName>
    </submittedName>
</protein>
<dbReference type="PANTHER" id="PTHR32060">
    <property type="entry name" value="TAIL-SPECIFIC PROTEASE"/>
    <property type="match status" value="1"/>
</dbReference>
<dbReference type="EMBL" id="VWSF01000001">
    <property type="protein sequence ID" value="KAA5549090.1"/>
    <property type="molecule type" value="Genomic_DNA"/>
</dbReference>